<dbReference type="PANTHER" id="PTHR24567">
    <property type="entry name" value="CRP FAMILY TRANSCRIPTIONAL REGULATORY PROTEIN"/>
    <property type="match status" value="1"/>
</dbReference>
<dbReference type="GO" id="GO:0005829">
    <property type="term" value="C:cytosol"/>
    <property type="evidence" value="ECO:0007669"/>
    <property type="project" value="TreeGrafter"/>
</dbReference>
<dbReference type="Pfam" id="PF00027">
    <property type="entry name" value="cNMP_binding"/>
    <property type="match status" value="1"/>
</dbReference>
<dbReference type="PANTHER" id="PTHR24567:SF26">
    <property type="entry name" value="REGULATORY PROTEIN YEIL"/>
    <property type="match status" value="1"/>
</dbReference>
<dbReference type="SUPFAM" id="SSF46785">
    <property type="entry name" value="Winged helix' DNA-binding domain"/>
    <property type="match status" value="1"/>
</dbReference>
<name>A0A1W1XJR0_9CLOT</name>
<dbReference type="RefSeq" id="WP_084115899.1">
    <property type="nucleotide sequence ID" value="NZ_FWXH01000006.1"/>
</dbReference>
<reference evidence="6 7" key="1">
    <citation type="submission" date="2017-04" db="EMBL/GenBank/DDBJ databases">
        <authorList>
            <person name="Afonso C.L."/>
            <person name="Miller P.J."/>
            <person name="Scott M.A."/>
            <person name="Spackman E."/>
            <person name="Goraichik I."/>
            <person name="Dimitrov K.M."/>
            <person name="Suarez D.L."/>
            <person name="Swayne D.E."/>
        </authorList>
    </citation>
    <scope>NUCLEOTIDE SEQUENCE [LARGE SCALE GENOMIC DNA]</scope>
    <source>
        <strain evidence="6 7">DSM 12555</strain>
    </source>
</reference>
<proteinExistence type="predicted"/>
<dbReference type="GO" id="GO:0003700">
    <property type="term" value="F:DNA-binding transcription factor activity"/>
    <property type="evidence" value="ECO:0007669"/>
    <property type="project" value="TreeGrafter"/>
</dbReference>
<evidence type="ECO:0000256" key="2">
    <source>
        <dbReference type="ARBA" id="ARBA00023125"/>
    </source>
</evidence>
<dbReference type="SUPFAM" id="SSF51206">
    <property type="entry name" value="cAMP-binding domain-like"/>
    <property type="match status" value="1"/>
</dbReference>
<dbReference type="CDD" id="cd00038">
    <property type="entry name" value="CAP_ED"/>
    <property type="match status" value="1"/>
</dbReference>
<sequence>MIKINNLDMINKYILKYGINDIFTKDMKPFMEILLFEKNQFVFKEDEDIKYLIFLIKGRLKVYVTLSNGRSLLNCFCQDFKVFGDLEFINSQTAYSNVQAIADTYCIGIPINKVREYLLNDAKFLKYICSELGEKLLKFSRNTSINLLYPLENRLASYILATGQKNHNNGRIEFNENLTEIAELLGSSYRHLLRTLNMLCLKGSIEKKNGYYEIIDNGILEELAVGVYS</sequence>
<dbReference type="Proteomes" id="UP000192468">
    <property type="component" value="Unassembled WGS sequence"/>
</dbReference>
<keyword evidence="3" id="KW-0804">Transcription</keyword>
<dbReference type="STRING" id="1121291.SAMN02745134_02130"/>
<dbReference type="InterPro" id="IPR050397">
    <property type="entry name" value="Env_Response_Regulators"/>
</dbReference>
<dbReference type="Pfam" id="PF13545">
    <property type="entry name" value="HTH_Crp_2"/>
    <property type="match status" value="1"/>
</dbReference>
<dbReference type="PROSITE" id="PS51063">
    <property type="entry name" value="HTH_CRP_2"/>
    <property type="match status" value="1"/>
</dbReference>
<protein>
    <submittedName>
        <fullName evidence="6">cAMP-binding domain of CRP or a regulatory subunit of cAMP-dependent protein kinases</fullName>
    </submittedName>
</protein>
<dbReference type="GO" id="GO:0016301">
    <property type="term" value="F:kinase activity"/>
    <property type="evidence" value="ECO:0007669"/>
    <property type="project" value="UniProtKB-KW"/>
</dbReference>
<dbReference type="PROSITE" id="PS50042">
    <property type="entry name" value="CNMP_BINDING_3"/>
    <property type="match status" value="1"/>
</dbReference>
<evidence type="ECO:0000259" key="4">
    <source>
        <dbReference type="PROSITE" id="PS50042"/>
    </source>
</evidence>
<keyword evidence="6" id="KW-0808">Transferase</keyword>
<evidence type="ECO:0000256" key="1">
    <source>
        <dbReference type="ARBA" id="ARBA00023015"/>
    </source>
</evidence>
<dbReference type="InterPro" id="IPR000595">
    <property type="entry name" value="cNMP-bd_dom"/>
</dbReference>
<organism evidence="6 7">
    <name type="scientific">Clostridium acidisoli DSM 12555</name>
    <dbReference type="NCBI Taxonomy" id="1121291"/>
    <lineage>
        <taxon>Bacteria</taxon>
        <taxon>Bacillati</taxon>
        <taxon>Bacillota</taxon>
        <taxon>Clostridia</taxon>
        <taxon>Eubacteriales</taxon>
        <taxon>Clostridiaceae</taxon>
        <taxon>Clostridium</taxon>
    </lineage>
</organism>
<evidence type="ECO:0000313" key="6">
    <source>
        <dbReference type="EMBL" id="SMC24223.1"/>
    </source>
</evidence>
<dbReference type="InterPro" id="IPR012318">
    <property type="entry name" value="HTH_CRP"/>
</dbReference>
<dbReference type="GO" id="GO:0003677">
    <property type="term" value="F:DNA binding"/>
    <property type="evidence" value="ECO:0007669"/>
    <property type="project" value="UniProtKB-KW"/>
</dbReference>
<feature type="domain" description="HTH crp-type" evidence="5">
    <location>
        <begin position="149"/>
        <end position="218"/>
    </location>
</feature>
<accession>A0A1W1XJR0</accession>
<dbReference type="AlphaFoldDB" id="A0A1W1XJR0"/>
<feature type="domain" description="Cyclic nucleotide-binding" evidence="4">
    <location>
        <begin position="31"/>
        <end position="135"/>
    </location>
</feature>
<dbReference type="InterPro" id="IPR014710">
    <property type="entry name" value="RmlC-like_jellyroll"/>
</dbReference>
<evidence type="ECO:0000313" key="7">
    <source>
        <dbReference type="Proteomes" id="UP000192468"/>
    </source>
</evidence>
<keyword evidence="6" id="KW-0418">Kinase</keyword>
<dbReference type="InterPro" id="IPR036390">
    <property type="entry name" value="WH_DNA-bd_sf"/>
</dbReference>
<dbReference type="InterPro" id="IPR018490">
    <property type="entry name" value="cNMP-bd_dom_sf"/>
</dbReference>
<keyword evidence="1" id="KW-0805">Transcription regulation</keyword>
<keyword evidence="7" id="KW-1185">Reference proteome</keyword>
<evidence type="ECO:0000259" key="5">
    <source>
        <dbReference type="PROSITE" id="PS51063"/>
    </source>
</evidence>
<keyword evidence="2" id="KW-0238">DNA-binding</keyword>
<evidence type="ECO:0000256" key="3">
    <source>
        <dbReference type="ARBA" id="ARBA00023163"/>
    </source>
</evidence>
<dbReference type="OrthoDB" id="581021at2"/>
<dbReference type="Gene3D" id="2.60.120.10">
    <property type="entry name" value="Jelly Rolls"/>
    <property type="match status" value="1"/>
</dbReference>
<dbReference type="EMBL" id="FWXH01000006">
    <property type="protein sequence ID" value="SMC24223.1"/>
    <property type="molecule type" value="Genomic_DNA"/>
</dbReference>
<gene>
    <name evidence="6" type="ORF">SAMN02745134_02130</name>
</gene>